<feature type="domain" description="TonB-dependent receptor-like beta-barrel" evidence="13">
    <location>
        <begin position="386"/>
        <end position="872"/>
    </location>
</feature>
<evidence type="ECO:0000256" key="8">
    <source>
        <dbReference type="ARBA" id="ARBA00023170"/>
    </source>
</evidence>
<evidence type="ECO:0000256" key="10">
    <source>
        <dbReference type="PROSITE-ProRule" id="PRU01360"/>
    </source>
</evidence>
<protein>
    <submittedName>
        <fullName evidence="15">TonB-dependent receptor</fullName>
    </submittedName>
</protein>
<evidence type="ECO:0000256" key="11">
    <source>
        <dbReference type="RuleBase" id="RU003357"/>
    </source>
</evidence>
<comment type="caution">
    <text evidence="15">The sequence shown here is derived from an EMBL/GenBank/DDBJ whole genome shotgun (WGS) entry which is preliminary data.</text>
</comment>
<dbReference type="InterPro" id="IPR037066">
    <property type="entry name" value="Plug_dom_sf"/>
</dbReference>
<dbReference type="Proteomes" id="UP000448575">
    <property type="component" value="Unassembled WGS sequence"/>
</dbReference>
<reference evidence="15 16" key="1">
    <citation type="submission" date="2019-12" db="EMBL/GenBank/DDBJ databases">
        <title>Novel species isolated from a subtropical stream in China.</title>
        <authorList>
            <person name="Lu H."/>
        </authorList>
    </citation>
    <scope>NUCLEOTIDE SEQUENCE [LARGE SCALE GENOMIC DNA]</scope>
    <source>
        <strain evidence="15 16">DS3</strain>
    </source>
</reference>
<evidence type="ECO:0000259" key="13">
    <source>
        <dbReference type="Pfam" id="PF00593"/>
    </source>
</evidence>
<keyword evidence="5 10" id="KW-0812">Transmembrane</keyword>
<dbReference type="GO" id="GO:0009279">
    <property type="term" value="C:cell outer membrane"/>
    <property type="evidence" value="ECO:0007669"/>
    <property type="project" value="UniProtKB-SubCell"/>
</dbReference>
<dbReference type="InterPro" id="IPR039426">
    <property type="entry name" value="TonB-dep_rcpt-like"/>
</dbReference>
<keyword evidence="9 10" id="KW-0998">Cell outer membrane</keyword>
<dbReference type="SUPFAM" id="SSF56935">
    <property type="entry name" value="Porins"/>
    <property type="match status" value="1"/>
</dbReference>
<keyword evidence="4 10" id="KW-1134">Transmembrane beta strand</keyword>
<evidence type="ECO:0000256" key="5">
    <source>
        <dbReference type="ARBA" id="ARBA00022692"/>
    </source>
</evidence>
<dbReference type="RefSeq" id="WP_161024584.1">
    <property type="nucleotide sequence ID" value="NZ_WWCJ01000003.1"/>
</dbReference>
<evidence type="ECO:0000256" key="4">
    <source>
        <dbReference type="ARBA" id="ARBA00022452"/>
    </source>
</evidence>
<dbReference type="Pfam" id="PF07715">
    <property type="entry name" value="Plug"/>
    <property type="match status" value="1"/>
</dbReference>
<evidence type="ECO:0000256" key="2">
    <source>
        <dbReference type="ARBA" id="ARBA00009810"/>
    </source>
</evidence>
<evidence type="ECO:0000256" key="3">
    <source>
        <dbReference type="ARBA" id="ARBA00022448"/>
    </source>
</evidence>
<dbReference type="PROSITE" id="PS52016">
    <property type="entry name" value="TONB_DEPENDENT_REC_3"/>
    <property type="match status" value="1"/>
</dbReference>
<evidence type="ECO:0000256" key="12">
    <source>
        <dbReference type="SAM" id="SignalP"/>
    </source>
</evidence>
<evidence type="ECO:0000313" key="16">
    <source>
        <dbReference type="Proteomes" id="UP000448575"/>
    </source>
</evidence>
<dbReference type="Gene3D" id="2.170.130.10">
    <property type="entry name" value="TonB-dependent receptor, plug domain"/>
    <property type="match status" value="1"/>
</dbReference>
<keyword evidence="12" id="KW-0732">Signal</keyword>
<evidence type="ECO:0000313" key="15">
    <source>
        <dbReference type="EMBL" id="MYN01574.1"/>
    </source>
</evidence>
<dbReference type="InterPro" id="IPR012910">
    <property type="entry name" value="Plug_dom"/>
</dbReference>
<evidence type="ECO:0000256" key="9">
    <source>
        <dbReference type="ARBA" id="ARBA00023237"/>
    </source>
</evidence>
<dbReference type="Pfam" id="PF00593">
    <property type="entry name" value="TonB_dep_Rec_b-barrel"/>
    <property type="match status" value="1"/>
</dbReference>
<gene>
    <name evidence="15" type="ORF">GTP41_05630</name>
</gene>
<evidence type="ECO:0000259" key="14">
    <source>
        <dbReference type="Pfam" id="PF07715"/>
    </source>
</evidence>
<keyword evidence="16" id="KW-1185">Reference proteome</keyword>
<feature type="domain" description="TonB-dependent receptor plug" evidence="14">
    <location>
        <begin position="45"/>
        <end position="153"/>
    </location>
</feature>
<dbReference type="CDD" id="cd01347">
    <property type="entry name" value="ligand_gated_channel"/>
    <property type="match status" value="1"/>
</dbReference>
<evidence type="ECO:0000256" key="7">
    <source>
        <dbReference type="ARBA" id="ARBA00023136"/>
    </source>
</evidence>
<keyword evidence="7 10" id="KW-0472">Membrane</keyword>
<dbReference type="PANTHER" id="PTHR47234">
    <property type="match status" value="1"/>
</dbReference>
<comment type="similarity">
    <text evidence="2 10 11">Belongs to the TonB-dependent receptor family.</text>
</comment>
<proteinExistence type="inferred from homology"/>
<organism evidence="15 16">
    <name type="scientific">Pseudoduganella guangdongensis</name>
    <dbReference type="NCBI Taxonomy" id="2692179"/>
    <lineage>
        <taxon>Bacteria</taxon>
        <taxon>Pseudomonadati</taxon>
        <taxon>Pseudomonadota</taxon>
        <taxon>Betaproteobacteria</taxon>
        <taxon>Burkholderiales</taxon>
        <taxon>Oxalobacteraceae</taxon>
        <taxon>Telluria group</taxon>
        <taxon>Pseudoduganella</taxon>
    </lineage>
</organism>
<keyword evidence="8 15" id="KW-0675">Receptor</keyword>
<evidence type="ECO:0000256" key="1">
    <source>
        <dbReference type="ARBA" id="ARBA00004571"/>
    </source>
</evidence>
<dbReference type="EMBL" id="WWCJ01000003">
    <property type="protein sequence ID" value="MYN01574.1"/>
    <property type="molecule type" value="Genomic_DNA"/>
</dbReference>
<dbReference type="PANTHER" id="PTHR47234:SF2">
    <property type="entry name" value="TONB-DEPENDENT RECEPTOR"/>
    <property type="match status" value="1"/>
</dbReference>
<feature type="chain" id="PRO_5026881916" evidence="12">
    <location>
        <begin position="23"/>
        <end position="912"/>
    </location>
</feature>
<accession>A0A6N9HDI8</accession>
<dbReference type="InterPro" id="IPR000531">
    <property type="entry name" value="Beta-barrel_TonB"/>
</dbReference>
<dbReference type="InterPro" id="IPR036942">
    <property type="entry name" value="Beta-barrel_TonB_sf"/>
</dbReference>
<comment type="subcellular location">
    <subcellularLocation>
        <location evidence="1 10">Cell outer membrane</location>
        <topology evidence="1 10">Multi-pass membrane protein</topology>
    </subcellularLocation>
</comment>
<name>A0A6N9HDI8_9BURK</name>
<feature type="signal peptide" evidence="12">
    <location>
        <begin position="1"/>
        <end position="22"/>
    </location>
</feature>
<evidence type="ECO:0000256" key="6">
    <source>
        <dbReference type="ARBA" id="ARBA00023077"/>
    </source>
</evidence>
<sequence>MRHLFSSSVALGLGMLVHAAHAQDDIQRVHITGSSIKRIAAEGALPVQTLTRAQIDQSGVTSVADLVAMLPAMQGFTTASSSVNGGGSGVQTASLHGIGEGYTLVLLNGRRMAPATSGSTVNLAGIPLSAVERVEILADGASTLYGSDAIAGVVNFILKKDQQALVIEAGLNRPQDSGGRSHNISITKGWGDFDKDGYNLMLSAARDEQRALHVSQREFSQSGVIPFTQDGKRYALYRLSTNAQPGRATVRYLDAAGQPNSVVFTPDYLATGKCNGMRLYLVEQACQFDFTSLVQALPEHKRDSLFGSANVKLGERTTLFAELVGARFDSIAQYAPLANGYSVPVGSIMYNKSVAPYLERLGISPGQVSGASMNVRLLDAGGRTNDFRTDVRHLTLGLDGSLAKWDYTVSYTHSQNKASDSAVGGYVDNAKFQALLDSGAYDPFAPAGKGEAILAPIVLHKQVSATDSRLDVFNARGSTSLFALPGGSAQLGVGADASRQSYQYDPDLSFSPGSKPVDAHRRNWGSYAELLLPLAKQLDLTAAARYDSYSAVSNAYSDSGSQGNAASKATYKLALRYRPLESLLLRASYGTGFKVADLTSIVNPLQDGGASGFHTCPITNRSDPRFALCFPGSTEYTLLTGGNPFKGEAGLKPEQSKQSSIGLRFEPVSQLSLGLDWWDVRLTNQIQTLSEDVVFDNPAQYDALFRTYYNPIQKLNVLAAALTPFNLASSRFQGVDWDHTLKLPTAVGKLGVHWSGTYMLKSEQEAPDAGIEENIGRFNSYANVTFRVISRLAATLATSERWAHTAALQYRSGYTDQVYSAGAATVVELKDDGSAGSFVAMRRRVSSYTTLDLQSKLNWNATASLTFGIRNLLDRAPPFTIRTAGGGNQSGYDGRYADALGRQFYLRGSYRF</sequence>
<keyword evidence="6 11" id="KW-0798">TonB box</keyword>
<dbReference type="Gene3D" id="2.40.170.20">
    <property type="entry name" value="TonB-dependent receptor, beta-barrel domain"/>
    <property type="match status" value="1"/>
</dbReference>
<keyword evidence="3 10" id="KW-0813">Transport</keyword>
<dbReference type="AlphaFoldDB" id="A0A6N9HDI8"/>